<dbReference type="InterPro" id="IPR036709">
    <property type="entry name" value="Autotransporte_beta_dom_sf"/>
</dbReference>
<dbReference type="EMBL" id="CP017480">
    <property type="protein sequence ID" value="APG04607.1"/>
    <property type="molecule type" value="Genomic_DNA"/>
</dbReference>
<reference evidence="2" key="1">
    <citation type="submission" date="2016-09" db="EMBL/GenBank/DDBJ databases">
        <authorList>
            <person name="Lysoe E."/>
        </authorList>
    </citation>
    <scope>NUCLEOTIDE SEQUENCE [LARGE SCALE GENOMIC DNA]</scope>
    <source>
        <strain evidence="2">LJ96T</strain>
    </source>
</reference>
<keyword evidence="2" id="KW-1185">Reference proteome</keyword>
<dbReference type="STRING" id="1440763.BJI69_12340"/>
<protein>
    <submittedName>
        <fullName evidence="1">Uncharacterized protein</fullName>
    </submittedName>
</protein>
<organism evidence="1 2">
    <name type="scientific">Luteibacter rhizovicinus DSM 16549</name>
    <dbReference type="NCBI Taxonomy" id="1440763"/>
    <lineage>
        <taxon>Bacteria</taxon>
        <taxon>Pseudomonadati</taxon>
        <taxon>Pseudomonadota</taxon>
        <taxon>Gammaproteobacteria</taxon>
        <taxon>Lysobacterales</taxon>
        <taxon>Rhodanobacteraceae</taxon>
        <taxon>Luteibacter</taxon>
    </lineage>
</organism>
<proteinExistence type="predicted"/>
<evidence type="ECO:0000313" key="2">
    <source>
        <dbReference type="Proteomes" id="UP000182987"/>
    </source>
</evidence>
<gene>
    <name evidence="1" type="ORF">BJI69_12340</name>
</gene>
<sequence length="284" mass="31491">MRNRHHRFGKATAGLAIATLAVFGAAAHAQDSNKKSQSPALDNISLWVGGYYTNNDTNIGGKTAYLNTSGNVNLEKDLDFKKHKTVPRVRLDFLIGEHQGFSFDYYEVNRSHSKSLDENIEFLGQPIDAAAEAKGNLKFTFGSAAYKWWFGTGDDVFGLGIGAAYYKVHASVYGSATVNDESVASGASTNQSAWAPNLQIGWRHAFNDQWRMYFNASGVKKNGGELNGHIFDAALGLEYFPWQNVGIGAEYAYTKIKLNQDKRNYNLDLDMKLNGPAAYIRFRF</sequence>
<dbReference type="RefSeq" id="WP_046966229.1">
    <property type="nucleotide sequence ID" value="NZ_CP017480.1"/>
</dbReference>
<name>A0A0G9HF72_9GAMM</name>
<dbReference type="SUPFAM" id="SSF103515">
    <property type="entry name" value="Autotransporter"/>
    <property type="match status" value="1"/>
</dbReference>
<accession>A0A0G9HF72</accession>
<dbReference type="KEGG" id="lrz:BJI69_12340"/>
<dbReference type="Proteomes" id="UP000182987">
    <property type="component" value="Chromosome"/>
</dbReference>
<evidence type="ECO:0000313" key="1">
    <source>
        <dbReference type="EMBL" id="APG04607.1"/>
    </source>
</evidence>
<dbReference type="PATRIC" id="fig|1440763.5.peg.4133"/>
<dbReference type="AlphaFoldDB" id="A0A0G9HF72"/>